<dbReference type="PANTHER" id="PTHR43671:SF13">
    <property type="entry name" value="SERINE_THREONINE-PROTEIN KINASE NEK2"/>
    <property type="match status" value="1"/>
</dbReference>
<feature type="region of interest" description="Disordered" evidence="6">
    <location>
        <begin position="412"/>
        <end position="516"/>
    </location>
</feature>
<keyword evidence="5" id="KW-0067">ATP-binding</keyword>
<feature type="transmembrane region" description="Helical" evidence="7">
    <location>
        <begin position="374"/>
        <end position="396"/>
    </location>
</feature>
<keyword evidence="7" id="KW-0472">Membrane</keyword>
<dbReference type="GO" id="GO:0005524">
    <property type="term" value="F:ATP binding"/>
    <property type="evidence" value="ECO:0007669"/>
    <property type="project" value="UniProtKB-KW"/>
</dbReference>
<organism evidence="9 10">
    <name type="scientific">Trebonia kvetii</name>
    <dbReference type="NCBI Taxonomy" id="2480626"/>
    <lineage>
        <taxon>Bacteria</taxon>
        <taxon>Bacillati</taxon>
        <taxon>Actinomycetota</taxon>
        <taxon>Actinomycetes</taxon>
        <taxon>Streptosporangiales</taxon>
        <taxon>Treboniaceae</taxon>
        <taxon>Trebonia</taxon>
    </lineage>
</organism>
<proteinExistence type="predicted"/>
<dbReference type="SUPFAM" id="SSF56112">
    <property type="entry name" value="Protein kinase-like (PK-like)"/>
    <property type="match status" value="1"/>
</dbReference>
<feature type="compositionally biased region" description="Low complexity" evidence="6">
    <location>
        <begin position="461"/>
        <end position="471"/>
    </location>
</feature>
<evidence type="ECO:0000313" key="10">
    <source>
        <dbReference type="Proteomes" id="UP000460272"/>
    </source>
</evidence>
<keyword evidence="4 9" id="KW-0418">Kinase</keyword>
<keyword evidence="10" id="KW-1185">Reference proteome</keyword>
<dbReference type="Proteomes" id="UP000460272">
    <property type="component" value="Unassembled WGS sequence"/>
</dbReference>
<evidence type="ECO:0000256" key="7">
    <source>
        <dbReference type="SAM" id="Phobius"/>
    </source>
</evidence>
<evidence type="ECO:0000256" key="5">
    <source>
        <dbReference type="ARBA" id="ARBA00022840"/>
    </source>
</evidence>
<dbReference type="PANTHER" id="PTHR43671">
    <property type="entry name" value="SERINE/THREONINE-PROTEIN KINASE NEK"/>
    <property type="match status" value="1"/>
</dbReference>
<reference evidence="9 10" key="1">
    <citation type="submission" date="2018-11" db="EMBL/GenBank/DDBJ databases">
        <title>Trebonia kvetii gen.nov., sp.nov., a novel acidophilic actinobacterium, and proposal of the new actinobacterial family Treboniaceae fam. nov.</title>
        <authorList>
            <person name="Rapoport D."/>
            <person name="Sagova-Mareckova M."/>
            <person name="Sedlacek I."/>
            <person name="Provaznik J."/>
            <person name="Kralova S."/>
            <person name="Pavlinic D."/>
            <person name="Benes V."/>
            <person name="Kopecky J."/>
        </authorList>
    </citation>
    <scope>NUCLEOTIDE SEQUENCE [LARGE SCALE GENOMIC DNA]</scope>
    <source>
        <strain evidence="9 10">15Tr583</strain>
    </source>
</reference>
<evidence type="ECO:0000313" key="9">
    <source>
        <dbReference type="EMBL" id="TVZ00554.1"/>
    </source>
</evidence>
<gene>
    <name evidence="9" type="ORF">EAS64_34750</name>
</gene>
<accession>A0A6P2BNH6</accession>
<evidence type="ECO:0000256" key="2">
    <source>
        <dbReference type="ARBA" id="ARBA00022679"/>
    </source>
</evidence>
<feature type="compositionally biased region" description="Polar residues" evidence="6">
    <location>
        <begin position="412"/>
        <end position="423"/>
    </location>
</feature>
<comment type="caution">
    <text evidence="9">The sequence shown here is derived from an EMBL/GenBank/DDBJ whole genome shotgun (WGS) entry which is preliminary data.</text>
</comment>
<evidence type="ECO:0000259" key="8">
    <source>
        <dbReference type="PROSITE" id="PS50011"/>
    </source>
</evidence>
<dbReference type="InterPro" id="IPR011009">
    <property type="entry name" value="Kinase-like_dom_sf"/>
</dbReference>
<dbReference type="PROSITE" id="PS50011">
    <property type="entry name" value="PROTEIN_KINASE_DOM"/>
    <property type="match status" value="1"/>
</dbReference>
<dbReference type="EMBL" id="RPFW01000008">
    <property type="protein sequence ID" value="TVZ00554.1"/>
    <property type="molecule type" value="Genomic_DNA"/>
</dbReference>
<feature type="compositionally biased region" description="Low complexity" evidence="6">
    <location>
        <begin position="424"/>
        <end position="452"/>
    </location>
</feature>
<dbReference type="InterPro" id="IPR000719">
    <property type="entry name" value="Prot_kinase_dom"/>
</dbReference>
<feature type="domain" description="Protein kinase" evidence="8">
    <location>
        <begin position="22"/>
        <end position="278"/>
    </location>
</feature>
<dbReference type="GO" id="GO:0004674">
    <property type="term" value="F:protein serine/threonine kinase activity"/>
    <property type="evidence" value="ECO:0007669"/>
    <property type="project" value="UniProtKB-KW"/>
</dbReference>
<keyword evidence="7" id="KW-0812">Transmembrane</keyword>
<evidence type="ECO:0000256" key="3">
    <source>
        <dbReference type="ARBA" id="ARBA00022741"/>
    </source>
</evidence>
<dbReference type="EC" id="2.7.11.1" evidence="1"/>
<dbReference type="Gene3D" id="1.10.510.10">
    <property type="entry name" value="Transferase(Phosphotransferase) domain 1"/>
    <property type="match status" value="1"/>
</dbReference>
<keyword evidence="3" id="KW-0547">Nucleotide-binding</keyword>
<protein>
    <recommendedName>
        <fullName evidence="1">non-specific serine/threonine protein kinase</fullName>
        <ecNumber evidence="1">2.7.11.1</ecNumber>
    </recommendedName>
</protein>
<keyword evidence="7" id="KW-1133">Transmembrane helix</keyword>
<keyword evidence="9" id="KW-0723">Serine/threonine-protein kinase</keyword>
<feature type="compositionally biased region" description="Low complexity" evidence="6">
    <location>
        <begin position="478"/>
        <end position="515"/>
    </location>
</feature>
<name>A0A6P2BNH6_9ACTN</name>
<dbReference type="Pfam" id="PF00069">
    <property type="entry name" value="Pkinase"/>
    <property type="match status" value="1"/>
</dbReference>
<evidence type="ECO:0000256" key="4">
    <source>
        <dbReference type="ARBA" id="ARBA00022777"/>
    </source>
</evidence>
<dbReference type="SMART" id="SM00220">
    <property type="entry name" value="S_TKc"/>
    <property type="match status" value="1"/>
</dbReference>
<dbReference type="PROSITE" id="PS00108">
    <property type="entry name" value="PROTEIN_KINASE_ST"/>
    <property type="match status" value="1"/>
</dbReference>
<evidence type="ECO:0000256" key="1">
    <source>
        <dbReference type="ARBA" id="ARBA00012513"/>
    </source>
</evidence>
<dbReference type="OrthoDB" id="9762169at2"/>
<sequence length="627" mass="64305">MAAVPFPLPSHDMTPLRLGSHYQLEERIGEGSLGVVWRGRDTVTETAYAIKLLRPEHAQDPATVARFVRERTALVRFRHQNVVVLHDMIVEGDQLALVMDLVADGDLATRRKRRGGALDAAEATELMAQVCAALAAAHAAGIVHRDLKPANILLDGGQVRLTDFGIALVTGEAALTTEGVFLGTLHYLAPEVIRGEEPTPACDCYAVGVTLYELLAGHPPFTGVPAAVMHGHLHLTAERPDGISDAAWQVIAACLDKDPGRRPRAAELEQALRGAAWTPTAPGNSRSSAAWPGLSAAWDLDTLPREAALESGRGAVADPAGAVLAIAAPPMVAVPLEARPTEAGPTDATVHASDLLPPGGGASGPRPPRRSGFWFGWAVVLLAAATGIIAVIAFAVSLSSGKHAKAAPGVASTVTGSVSPAGQSASPGRSATASAGTATQGGTATPGTAPATHRGQRPGQSGTATPTRSRTPTPPPSATSSIAPAPSSSTSASATPSPSVSPSATPSPTGPADTAWQCGTAAPATLATGKVTGQTLKACIRVHNGKLALHGILGVTVTAWHEQIILLLEDAAGNVSGTYYSPVCATLTCNFTITTVPADGQWTVQPEWARYGGNIMSSGNDAGYVYF</sequence>
<dbReference type="AlphaFoldDB" id="A0A6P2BNH6"/>
<keyword evidence="2" id="KW-0808">Transferase</keyword>
<evidence type="ECO:0000256" key="6">
    <source>
        <dbReference type="SAM" id="MobiDB-lite"/>
    </source>
</evidence>
<dbReference type="InterPro" id="IPR050660">
    <property type="entry name" value="NEK_Ser/Thr_kinase"/>
</dbReference>
<dbReference type="InterPro" id="IPR008271">
    <property type="entry name" value="Ser/Thr_kinase_AS"/>
</dbReference>
<dbReference type="CDD" id="cd14014">
    <property type="entry name" value="STKc_PknB_like"/>
    <property type="match status" value="1"/>
</dbReference>
<feature type="region of interest" description="Disordered" evidence="6">
    <location>
        <begin position="341"/>
        <end position="367"/>
    </location>
</feature>